<dbReference type="PANTHER" id="PTHR22904:SF523">
    <property type="entry name" value="STRESS-INDUCED-PHOSPHOPROTEIN 1"/>
    <property type="match status" value="1"/>
</dbReference>
<protein>
    <submittedName>
        <fullName evidence="4">Proteophosphoglycan 5</fullName>
    </submittedName>
</protein>
<dbReference type="SUPFAM" id="SSF48452">
    <property type="entry name" value="TPR-like"/>
    <property type="match status" value="1"/>
</dbReference>
<dbReference type="GO" id="GO:0051879">
    <property type="term" value="F:Hsp90 protein binding"/>
    <property type="evidence" value="ECO:0007669"/>
    <property type="project" value="TreeGrafter"/>
</dbReference>
<keyword evidence="2 3" id="KW-0802">TPR repeat</keyword>
<dbReference type="Proteomes" id="UP000193467">
    <property type="component" value="Unassembled WGS sequence"/>
</dbReference>
<evidence type="ECO:0000256" key="2">
    <source>
        <dbReference type="ARBA" id="ARBA00022803"/>
    </source>
</evidence>
<dbReference type="Gene3D" id="1.20.1280.50">
    <property type="match status" value="1"/>
</dbReference>
<feature type="repeat" description="TPR" evidence="3">
    <location>
        <begin position="2"/>
        <end position="35"/>
    </location>
</feature>
<organism evidence="4 5">
    <name type="scientific">Leucosporidium creatinivorum</name>
    <dbReference type="NCBI Taxonomy" id="106004"/>
    <lineage>
        <taxon>Eukaryota</taxon>
        <taxon>Fungi</taxon>
        <taxon>Dikarya</taxon>
        <taxon>Basidiomycota</taxon>
        <taxon>Pucciniomycotina</taxon>
        <taxon>Microbotryomycetes</taxon>
        <taxon>Leucosporidiales</taxon>
        <taxon>Leucosporidium</taxon>
    </lineage>
</organism>
<accession>A0A1Y2G653</accession>
<sequence>MAAALYSSGVAAFRATSFETAIDLFTQAIALDEAQAKFYDARANAFEKVGRLKDALGDARMVVKLAPTSHKGFLRAGKLFRIAEKYDHAEKMLLQGLSRVDDKNVKVHSELTTELELVREIRAKAEHSPLSHLPAEIFIDIISLAIERSSDYTASLTPRLKPPRPNTLLAALSVSRTWYQTISGAPRLWSTLRIDGEINSKTFKAKARGWALKSLGRSAKEELRRASEDGPGLNRLIITAAQEFSPTALQETLTNLQKVGALNSLRHFTISFVDGNRTVEAASRESKMTAETLTFLYSHLSTTLLSFTLCSRGRIYPDFETASFYFAFPSLHTLRLCGNTTSTSVAGIRGDFLSRYNVIKDLDGELEDRPPTKARHLTLGGAALVTDAPIRLIDFPLLEGLDLEAIGAASFWELLSAPDVKQYHAVVYGENHVVELPLPSVAEAWRRVESLRLGGAKRLAPRLLDEAASARLSFPHLTNLDLAFVSLSTSQLALFDSSNAPFLASLNLSSTTCSTFGASFALPTFAALKILNISHTLWVTDDTIRSLVALTPQLERLSAIGCVNLSGRPLMELVRFRMAPPPVVAEGGGGGVESKAQYSQLVEMRLDGCTKIETTAVDWLRKYVQSFKFTWLDPAEKGRKRARLQ</sequence>
<dbReference type="InterPro" id="IPR032675">
    <property type="entry name" value="LRR_dom_sf"/>
</dbReference>
<dbReference type="InParanoid" id="A0A1Y2G653"/>
<keyword evidence="1" id="KW-0677">Repeat</keyword>
<evidence type="ECO:0000256" key="3">
    <source>
        <dbReference type="PROSITE-ProRule" id="PRU00339"/>
    </source>
</evidence>
<dbReference type="SMART" id="SM00028">
    <property type="entry name" value="TPR"/>
    <property type="match status" value="3"/>
</dbReference>
<dbReference type="InterPro" id="IPR019734">
    <property type="entry name" value="TPR_rpt"/>
</dbReference>
<reference evidence="4 5" key="1">
    <citation type="submission" date="2016-07" db="EMBL/GenBank/DDBJ databases">
        <title>Pervasive Adenine N6-methylation of Active Genes in Fungi.</title>
        <authorList>
            <consortium name="DOE Joint Genome Institute"/>
            <person name="Mondo S.J."/>
            <person name="Dannebaum R.O."/>
            <person name="Kuo R.C."/>
            <person name="Labutti K."/>
            <person name="Haridas S."/>
            <person name="Kuo A."/>
            <person name="Salamov A."/>
            <person name="Ahrendt S.R."/>
            <person name="Lipzen A."/>
            <person name="Sullivan W."/>
            <person name="Andreopoulos W.B."/>
            <person name="Clum A."/>
            <person name="Lindquist E."/>
            <person name="Daum C."/>
            <person name="Ramamoorthy G.K."/>
            <person name="Gryganskyi A."/>
            <person name="Culley D."/>
            <person name="Magnuson J.K."/>
            <person name="James T.Y."/>
            <person name="O'Malley M.A."/>
            <person name="Stajich J.E."/>
            <person name="Spatafora J.W."/>
            <person name="Visel A."/>
            <person name="Grigoriev I.V."/>
        </authorList>
    </citation>
    <scope>NUCLEOTIDE SEQUENCE [LARGE SCALE GENOMIC DNA]</scope>
    <source>
        <strain evidence="4 5">62-1032</strain>
    </source>
</reference>
<gene>
    <name evidence="4" type="ORF">BCR35DRAFT_9535</name>
</gene>
<dbReference type="EMBL" id="MCGR01000001">
    <property type="protein sequence ID" value="ORY92837.1"/>
    <property type="molecule type" value="Genomic_DNA"/>
</dbReference>
<dbReference type="OrthoDB" id="2423701at2759"/>
<evidence type="ECO:0000313" key="4">
    <source>
        <dbReference type="EMBL" id="ORY92837.1"/>
    </source>
</evidence>
<dbReference type="PROSITE" id="PS50005">
    <property type="entry name" value="TPR"/>
    <property type="match status" value="1"/>
</dbReference>
<dbReference type="STRING" id="106004.A0A1Y2G653"/>
<dbReference type="Gene3D" id="1.25.40.10">
    <property type="entry name" value="Tetratricopeptide repeat domain"/>
    <property type="match status" value="1"/>
</dbReference>
<proteinExistence type="predicted"/>
<dbReference type="SUPFAM" id="SSF52047">
    <property type="entry name" value="RNI-like"/>
    <property type="match status" value="1"/>
</dbReference>
<keyword evidence="5" id="KW-1185">Reference proteome</keyword>
<dbReference type="PANTHER" id="PTHR22904">
    <property type="entry name" value="TPR REPEAT CONTAINING PROTEIN"/>
    <property type="match status" value="1"/>
</dbReference>
<evidence type="ECO:0000313" key="5">
    <source>
        <dbReference type="Proteomes" id="UP000193467"/>
    </source>
</evidence>
<name>A0A1Y2G653_9BASI</name>
<dbReference type="Gene3D" id="3.80.10.10">
    <property type="entry name" value="Ribonuclease Inhibitor"/>
    <property type="match status" value="1"/>
</dbReference>
<dbReference type="InterPro" id="IPR011990">
    <property type="entry name" value="TPR-like_helical_dom_sf"/>
</dbReference>
<dbReference type="AlphaFoldDB" id="A0A1Y2G653"/>
<evidence type="ECO:0000256" key="1">
    <source>
        <dbReference type="ARBA" id="ARBA00022737"/>
    </source>
</evidence>
<comment type="caution">
    <text evidence="4">The sequence shown here is derived from an EMBL/GenBank/DDBJ whole genome shotgun (WGS) entry which is preliminary data.</text>
</comment>